<name>A0A3N4HW38_ASCIM</name>
<feature type="compositionally biased region" description="Low complexity" evidence="2">
    <location>
        <begin position="135"/>
        <end position="144"/>
    </location>
</feature>
<protein>
    <submittedName>
        <fullName evidence="3">Uncharacterized protein</fullName>
    </submittedName>
</protein>
<sequence>MPKPRKSQQSKAKNWVTKIPGKPGKENIKVTDYEKWPWKWAKNRRMSKQKKATPKGSNQPSPSEKQQRQSEAEPESPPHAQSSRAQDEPASSSNSDSIGASIPAQEIPDDVSVDTPHDRASSRHAVKRKRTEVETSTSSSSSNSQEPYKSVSSAGDSGQASKRTSGDSGQASKKTSGDKSLEDTWEPGIETQYYASGTAPSESTARLGDLSTSTAPSKSGVQIQHGDSSNSTTSVQQNQQHLRWPPPRTSTEWFWDGSWTKVQTKFKNKKGLMAQLLHPLLRPLFLVVPFSLFALFNCFGYQEVGGYADNGQTTEEGLDSNGTSTTTACISRLERKADQRIRELQGQADKKDAEYANLKAKFEALQSQLFEKEGEIRQYRNKINQQEYELQTKDEEMRQVQEAELLKAKLRKSPISKNHEEVQAALTDLFSAVKNWTRSEFRGQGTEGWPVANVCSMAPKFSELLSNCTYDLTSLFSARKKFKLSFLMEAVVNQFLTDDILMNPFSAFEPHSPEVAMKLVHLYDNLKNKSEPRASKWRALTLDAIQGPKITDEKKGDPHFHAMALLGILEPLLRAIDREVTEEMFATCKDFIASALIISRTINLSSAGLKCIDRSFFQDGSWLYQHGREEYKSRLGGELDDDCMVQLITRPGFFKCGDDNGDDFHLTACWIRAEVETCSMASFIETTRVETSSVQPGSNEERGVEPVNDSAQEPVSYCTQQNQQYSHCGTEPMTDFSIDASGPPPMAKTTSGGSDLNGLAIVDYPVTAQPALPPRTAHAGSMENSEPLSPPFIQTNNQASKQHSVGLDRSVDSESGELFQCMIKETSDGGVPLQQGFATEQYAAPMDLSTAPFDFSSGPPPDPARIYNFPAQLEESQNGTRNSTPISDSEWMTVGHDEVGQHNKNSEEMDEEMEDSEDRKHRGDK</sequence>
<proteinExistence type="predicted"/>
<feature type="compositionally biased region" description="Polar residues" evidence="2">
    <location>
        <begin position="874"/>
        <end position="887"/>
    </location>
</feature>
<keyword evidence="1" id="KW-0175">Coiled coil</keyword>
<feature type="region of interest" description="Disordered" evidence="2">
    <location>
        <begin position="872"/>
        <end position="925"/>
    </location>
</feature>
<feature type="compositionally biased region" description="Polar residues" evidence="2">
    <location>
        <begin position="55"/>
        <end position="64"/>
    </location>
</feature>
<feature type="compositionally biased region" description="Basic and acidic residues" evidence="2">
    <location>
        <begin position="895"/>
        <end position="907"/>
    </location>
</feature>
<dbReference type="EMBL" id="ML119749">
    <property type="protein sequence ID" value="RPA76201.1"/>
    <property type="molecule type" value="Genomic_DNA"/>
</dbReference>
<gene>
    <name evidence="3" type="ORF">BJ508DRAFT_379593</name>
</gene>
<keyword evidence="4" id="KW-1185">Reference proteome</keyword>
<feature type="compositionally biased region" description="Polar residues" evidence="2">
    <location>
        <begin position="145"/>
        <end position="174"/>
    </location>
</feature>
<feature type="compositionally biased region" description="Basic and acidic residues" evidence="2">
    <location>
        <begin position="23"/>
        <end position="37"/>
    </location>
</feature>
<reference evidence="3 4" key="1">
    <citation type="journal article" date="2018" name="Nat. Ecol. Evol.">
        <title>Pezizomycetes genomes reveal the molecular basis of ectomycorrhizal truffle lifestyle.</title>
        <authorList>
            <person name="Murat C."/>
            <person name="Payen T."/>
            <person name="Noel B."/>
            <person name="Kuo A."/>
            <person name="Morin E."/>
            <person name="Chen J."/>
            <person name="Kohler A."/>
            <person name="Krizsan K."/>
            <person name="Balestrini R."/>
            <person name="Da Silva C."/>
            <person name="Montanini B."/>
            <person name="Hainaut M."/>
            <person name="Levati E."/>
            <person name="Barry K.W."/>
            <person name="Belfiori B."/>
            <person name="Cichocki N."/>
            <person name="Clum A."/>
            <person name="Dockter R.B."/>
            <person name="Fauchery L."/>
            <person name="Guy J."/>
            <person name="Iotti M."/>
            <person name="Le Tacon F."/>
            <person name="Lindquist E.A."/>
            <person name="Lipzen A."/>
            <person name="Malagnac F."/>
            <person name="Mello A."/>
            <person name="Molinier V."/>
            <person name="Miyauchi S."/>
            <person name="Poulain J."/>
            <person name="Riccioni C."/>
            <person name="Rubini A."/>
            <person name="Sitrit Y."/>
            <person name="Splivallo R."/>
            <person name="Traeger S."/>
            <person name="Wang M."/>
            <person name="Zifcakova L."/>
            <person name="Wipf D."/>
            <person name="Zambonelli A."/>
            <person name="Paolocci F."/>
            <person name="Nowrousian M."/>
            <person name="Ottonello S."/>
            <person name="Baldrian P."/>
            <person name="Spatafora J.W."/>
            <person name="Henrissat B."/>
            <person name="Nagy L.G."/>
            <person name="Aury J.M."/>
            <person name="Wincker P."/>
            <person name="Grigoriev I.V."/>
            <person name="Bonfante P."/>
            <person name="Martin F.M."/>
        </authorList>
    </citation>
    <scope>NUCLEOTIDE SEQUENCE [LARGE SCALE GENOMIC DNA]</scope>
    <source>
        <strain evidence="3 4">RN42</strain>
    </source>
</reference>
<evidence type="ECO:0000313" key="3">
    <source>
        <dbReference type="EMBL" id="RPA76201.1"/>
    </source>
</evidence>
<feature type="compositionally biased region" description="Polar residues" evidence="2">
    <location>
        <begin position="689"/>
        <end position="698"/>
    </location>
</feature>
<feature type="region of interest" description="Disordered" evidence="2">
    <location>
        <begin position="689"/>
        <end position="709"/>
    </location>
</feature>
<feature type="compositionally biased region" description="Polar residues" evidence="2">
    <location>
        <begin position="193"/>
        <end position="227"/>
    </location>
</feature>
<dbReference type="Proteomes" id="UP000275078">
    <property type="component" value="Unassembled WGS sequence"/>
</dbReference>
<evidence type="ECO:0000256" key="1">
    <source>
        <dbReference type="SAM" id="Coils"/>
    </source>
</evidence>
<evidence type="ECO:0000256" key="2">
    <source>
        <dbReference type="SAM" id="MobiDB-lite"/>
    </source>
</evidence>
<accession>A0A3N4HW38</accession>
<feature type="compositionally biased region" description="Low complexity" evidence="2">
    <location>
        <begin position="228"/>
        <end position="240"/>
    </location>
</feature>
<feature type="compositionally biased region" description="Low complexity" evidence="2">
    <location>
        <begin position="90"/>
        <end position="102"/>
    </location>
</feature>
<organism evidence="3 4">
    <name type="scientific">Ascobolus immersus RN42</name>
    <dbReference type="NCBI Taxonomy" id="1160509"/>
    <lineage>
        <taxon>Eukaryota</taxon>
        <taxon>Fungi</taxon>
        <taxon>Dikarya</taxon>
        <taxon>Ascomycota</taxon>
        <taxon>Pezizomycotina</taxon>
        <taxon>Pezizomycetes</taxon>
        <taxon>Pezizales</taxon>
        <taxon>Ascobolaceae</taxon>
        <taxon>Ascobolus</taxon>
    </lineage>
</organism>
<dbReference type="OrthoDB" id="4156714at2759"/>
<evidence type="ECO:0000313" key="4">
    <source>
        <dbReference type="Proteomes" id="UP000275078"/>
    </source>
</evidence>
<dbReference type="AlphaFoldDB" id="A0A3N4HW38"/>
<feature type="coiled-coil region" evidence="1">
    <location>
        <begin position="334"/>
        <end position="413"/>
    </location>
</feature>
<feature type="compositionally biased region" description="Basic residues" evidence="2">
    <location>
        <begin position="41"/>
        <end position="53"/>
    </location>
</feature>
<feature type="region of interest" description="Disordered" evidence="2">
    <location>
        <begin position="1"/>
        <end position="248"/>
    </location>
</feature>